<organism evidence="2 3">
    <name type="scientific">Cyanobium usitatum str. Tous</name>
    <dbReference type="NCBI Taxonomy" id="2116684"/>
    <lineage>
        <taxon>Bacteria</taxon>
        <taxon>Bacillati</taxon>
        <taxon>Cyanobacteriota</taxon>
        <taxon>Cyanophyceae</taxon>
        <taxon>Synechococcales</taxon>
        <taxon>Prochlorococcaceae</taxon>
        <taxon>Cyanobium</taxon>
    </lineage>
</organism>
<dbReference type="RefSeq" id="WP_106502483.1">
    <property type="nucleotide sequence ID" value="NZ_PXXO01000005.1"/>
</dbReference>
<evidence type="ECO:0000256" key="1">
    <source>
        <dbReference type="SAM" id="SignalP"/>
    </source>
</evidence>
<dbReference type="Proteomes" id="UP000243002">
    <property type="component" value="Unassembled WGS sequence"/>
</dbReference>
<feature type="signal peptide" evidence="1">
    <location>
        <begin position="1"/>
        <end position="24"/>
    </location>
</feature>
<feature type="chain" id="PRO_5015138991" description="Lipoprotein" evidence="1">
    <location>
        <begin position="25"/>
        <end position="162"/>
    </location>
</feature>
<evidence type="ECO:0000313" key="2">
    <source>
        <dbReference type="EMBL" id="PSJ05964.1"/>
    </source>
</evidence>
<proteinExistence type="predicted"/>
<evidence type="ECO:0000313" key="3">
    <source>
        <dbReference type="Proteomes" id="UP000243002"/>
    </source>
</evidence>
<dbReference type="AlphaFoldDB" id="A0A2P7MXK1"/>
<protein>
    <recommendedName>
        <fullName evidence="4">Lipoprotein</fullName>
    </recommendedName>
</protein>
<comment type="caution">
    <text evidence="2">The sequence shown here is derived from an EMBL/GenBank/DDBJ whole genome shotgun (WGS) entry which is preliminary data.</text>
</comment>
<keyword evidence="1" id="KW-0732">Signal</keyword>
<dbReference type="OrthoDB" id="428409at2"/>
<evidence type="ECO:0008006" key="4">
    <source>
        <dbReference type="Google" id="ProtNLM"/>
    </source>
</evidence>
<dbReference type="EMBL" id="PXXO01000005">
    <property type="protein sequence ID" value="PSJ05964.1"/>
    <property type="molecule type" value="Genomic_DNA"/>
</dbReference>
<keyword evidence="3" id="KW-1185">Reference proteome</keyword>
<reference evidence="2 3" key="1">
    <citation type="journal article" date="2018" name="Environ. Microbiol.">
        <title>Ecological and genomic features of two widespread freshwater picocyanobacteria.</title>
        <authorList>
            <person name="Cabello-Yeves P.J."/>
            <person name="Picazo A."/>
            <person name="Camacho A."/>
            <person name="Callieri C."/>
            <person name="Rosselli R."/>
            <person name="Roda-Garcia J.J."/>
            <person name="Coutinho F.H."/>
            <person name="Rodriguez-Valera F."/>
        </authorList>
    </citation>
    <scope>NUCLEOTIDE SEQUENCE [LARGE SCALE GENOMIC DNA]</scope>
    <source>
        <strain evidence="2 3">Tous</strain>
    </source>
</reference>
<name>A0A2P7MXK1_9CYAN</name>
<sequence>MSLTRLTAAGFALGVALWGGSAGAAPTCTFLQPVGGNGSSRIVSKSVGAAKVTPIGMAFGRTNWNTDFLVDQPYTSFKFFFTANSSDPKAKYPVQAYMKFSDGSSLQMFNTEMNPPMGTGKMFGPFASVPGKQATQMNFKVGASKDPGALGFSYRISVQGCR</sequence>
<accession>A0A2P7MXK1</accession>
<gene>
    <name evidence="2" type="ORF">C7K55_05890</name>
</gene>